<accession>A0ABS9BRS0</accession>
<dbReference type="PANTHER" id="PTHR30004">
    <property type="entry name" value="4-HYDROXYTHREONINE-4-PHOSPHATE DEHYDROGENASE"/>
    <property type="match status" value="1"/>
</dbReference>
<evidence type="ECO:0000313" key="5">
    <source>
        <dbReference type="Proteomes" id="UP001201449"/>
    </source>
</evidence>
<dbReference type="EC" id="1.1.1.262" evidence="4"/>
<keyword evidence="1" id="KW-0479">Metal-binding</keyword>
<dbReference type="Pfam" id="PF04166">
    <property type="entry name" value="PdxA"/>
    <property type="match status" value="1"/>
</dbReference>
<reference evidence="4 5" key="1">
    <citation type="submission" date="2022-01" db="EMBL/GenBank/DDBJ databases">
        <title>Mariniradius saccharolyticus sp. nov., isolated from sediment of a river.</title>
        <authorList>
            <person name="Liu H."/>
        </authorList>
    </citation>
    <scope>NUCLEOTIDE SEQUENCE [LARGE SCALE GENOMIC DNA]</scope>
    <source>
        <strain evidence="4 5">RY-2</strain>
    </source>
</reference>
<dbReference type="EMBL" id="JAKEVZ010000002">
    <property type="protein sequence ID" value="MCF1750064.1"/>
    <property type="molecule type" value="Genomic_DNA"/>
</dbReference>
<dbReference type="RefSeq" id="WP_234860197.1">
    <property type="nucleotide sequence ID" value="NZ_JAKEVZ010000002.1"/>
</dbReference>
<dbReference type="Proteomes" id="UP001201449">
    <property type="component" value="Unassembled WGS sequence"/>
</dbReference>
<dbReference type="PANTHER" id="PTHR30004:SF6">
    <property type="entry name" value="D-THREONATE 4-PHOSPHATE DEHYDROGENASE"/>
    <property type="match status" value="1"/>
</dbReference>
<evidence type="ECO:0000256" key="1">
    <source>
        <dbReference type="ARBA" id="ARBA00022723"/>
    </source>
</evidence>
<gene>
    <name evidence="4" type="primary">pdxA</name>
    <name evidence="4" type="ORF">L0U89_03200</name>
</gene>
<dbReference type="SUPFAM" id="SSF53659">
    <property type="entry name" value="Isocitrate/Isopropylmalate dehydrogenase-like"/>
    <property type="match status" value="1"/>
</dbReference>
<protein>
    <submittedName>
        <fullName evidence="4">4-hydroxythreonine-4-phosphate dehydrogenase PdxA</fullName>
        <ecNumber evidence="4">1.1.1.262</ecNumber>
    </submittedName>
</protein>
<evidence type="ECO:0000256" key="3">
    <source>
        <dbReference type="ARBA" id="ARBA00023027"/>
    </source>
</evidence>
<proteinExistence type="predicted"/>
<comment type="caution">
    <text evidence="4">The sequence shown here is derived from an EMBL/GenBank/DDBJ whole genome shotgun (WGS) entry which is preliminary data.</text>
</comment>
<keyword evidence="5" id="KW-1185">Reference proteome</keyword>
<keyword evidence="2 4" id="KW-0560">Oxidoreductase</keyword>
<dbReference type="InterPro" id="IPR005255">
    <property type="entry name" value="PdxA_fam"/>
</dbReference>
<evidence type="ECO:0000313" key="4">
    <source>
        <dbReference type="EMBL" id="MCF1750064.1"/>
    </source>
</evidence>
<evidence type="ECO:0000256" key="2">
    <source>
        <dbReference type="ARBA" id="ARBA00023002"/>
    </source>
</evidence>
<dbReference type="GO" id="GO:0050570">
    <property type="term" value="F:4-hydroxythreonine-4-phosphate dehydrogenase activity"/>
    <property type="evidence" value="ECO:0007669"/>
    <property type="project" value="UniProtKB-EC"/>
</dbReference>
<dbReference type="Gene3D" id="3.40.718.10">
    <property type="entry name" value="Isopropylmalate Dehydrogenase"/>
    <property type="match status" value="1"/>
</dbReference>
<dbReference type="NCBIfam" id="TIGR00557">
    <property type="entry name" value="pdxA"/>
    <property type="match status" value="1"/>
</dbReference>
<name>A0ABS9BRS0_9BACT</name>
<sequence length="342" mass="37478">MNPRKNKPVIGISIGDINGIGPEVTLKALMDNRILRLVTPLIYAHGKAITFYRKHLGLEDFNFMQIKNIQEVHHKKVNLINVVEESPEVMPGAETQEAGKLALAALNHAIKDLKDGSIEALVTAPLNKHNINSETVKFVGHTEYLTEALGVKDSLMFLVSEDIRVGLVTGHLPLSEVSKQVTADRIKSKLEIMLQSLKNDFGVGKPKIAVLGLNPHAGEEGLLGTEENNIIKPVIKEYKDKGQLVFGPYPADGFFGMLQHKKFDGILAMYHDQGLIPFKSMAFETGVNFTAGLPVVRTSPDHGTAYNIAGKNQADEGSMREAVLAAYDIIRHRGGWDESGES</sequence>
<organism evidence="4 5">
    <name type="scientific">Mariniradius sediminis</name>
    <dbReference type="NCBI Taxonomy" id="2909237"/>
    <lineage>
        <taxon>Bacteria</taxon>
        <taxon>Pseudomonadati</taxon>
        <taxon>Bacteroidota</taxon>
        <taxon>Cytophagia</taxon>
        <taxon>Cytophagales</taxon>
        <taxon>Cyclobacteriaceae</taxon>
        <taxon>Mariniradius</taxon>
    </lineage>
</organism>
<keyword evidence="3" id="KW-0520">NAD</keyword>